<dbReference type="STRING" id="207559.Dde_2141"/>
<feature type="domain" description="SGNH hydrolase-type esterase" evidence="1">
    <location>
        <begin position="9"/>
        <end position="171"/>
    </location>
</feature>
<evidence type="ECO:0000259" key="1">
    <source>
        <dbReference type="Pfam" id="PF13472"/>
    </source>
</evidence>
<evidence type="ECO:0000313" key="2">
    <source>
        <dbReference type="EMBL" id="ABB38938.1"/>
    </source>
</evidence>
<proteinExistence type="predicted"/>
<dbReference type="SUPFAM" id="SSF52266">
    <property type="entry name" value="SGNH hydrolase"/>
    <property type="match status" value="1"/>
</dbReference>
<dbReference type="EMBL" id="CP000112">
    <property type="protein sequence ID" value="ABB38938.1"/>
    <property type="molecule type" value="Genomic_DNA"/>
</dbReference>
<dbReference type="Gene3D" id="3.40.50.1110">
    <property type="entry name" value="SGNH hydrolase"/>
    <property type="match status" value="1"/>
</dbReference>
<dbReference type="PANTHER" id="PTHR30383:SF24">
    <property type="entry name" value="THIOESTERASE 1_PROTEASE 1_LYSOPHOSPHOLIPASE L1"/>
    <property type="match status" value="1"/>
</dbReference>
<evidence type="ECO:0000313" key="3">
    <source>
        <dbReference type="Proteomes" id="UP000002710"/>
    </source>
</evidence>
<dbReference type="HOGENOM" id="CLU_051180_1_1_7"/>
<dbReference type="KEGG" id="dde:Dde_2141"/>
<dbReference type="Pfam" id="PF13472">
    <property type="entry name" value="Lipase_GDSL_2"/>
    <property type="match status" value="1"/>
</dbReference>
<organism evidence="2 3">
    <name type="scientific">Oleidesulfovibrio alaskensis (strain ATCC BAA-1058 / DSM 17464 / G20)</name>
    <name type="common">Desulfovibrio alaskensis</name>
    <dbReference type="NCBI Taxonomy" id="207559"/>
    <lineage>
        <taxon>Bacteria</taxon>
        <taxon>Pseudomonadati</taxon>
        <taxon>Thermodesulfobacteriota</taxon>
        <taxon>Desulfovibrionia</taxon>
        <taxon>Desulfovibrionales</taxon>
        <taxon>Desulfovibrionaceae</taxon>
        <taxon>Oleidesulfovibrio</taxon>
    </lineage>
</organism>
<accession>Q30ZF8</accession>
<dbReference type="eggNOG" id="COG2755">
    <property type="taxonomic scope" value="Bacteria"/>
</dbReference>
<dbReference type="GO" id="GO:0004622">
    <property type="term" value="F:phosphatidylcholine lysophospholipase activity"/>
    <property type="evidence" value="ECO:0007669"/>
    <property type="project" value="TreeGrafter"/>
</dbReference>
<dbReference type="AlphaFoldDB" id="Q30ZF8"/>
<dbReference type="InterPro" id="IPR013830">
    <property type="entry name" value="SGNH_hydro"/>
</dbReference>
<gene>
    <name evidence="2" type="ordered locus">Dde_2141</name>
</gene>
<sequence>MLPPFTILALGDSLTEGYGLPAGCAVPDVLRQLLEKSGTRVRIVNLGLSGDTTAGGLRRLRAWLSRHPAPHAAMVELGVNDTFMGLEYEEIEDNLDAILQILTAQDVPVLLTSMPLLFPAHEEDRKAFDAIYSNLAARHRVMLHPFFPEGVAANPALSLPDGIHPAPAGAHAIAEHLLPAVQKLLCNAAGKA</sequence>
<dbReference type="InterPro" id="IPR051532">
    <property type="entry name" value="Ester_Hydrolysis_Enzymes"/>
</dbReference>
<dbReference type="PANTHER" id="PTHR30383">
    <property type="entry name" value="THIOESTERASE 1/PROTEASE 1/LYSOPHOSPHOLIPASE L1"/>
    <property type="match status" value="1"/>
</dbReference>
<keyword evidence="3" id="KW-1185">Reference proteome</keyword>
<dbReference type="Proteomes" id="UP000002710">
    <property type="component" value="Chromosome"/>
</dbReference>
<dbReference type="InterPro" id="IPR036514">
    <property type="entry name" value="SGNH_hydro_sf"/>
</dbReference>
<protein>
    <submittedName>
        <fullName evidence="2">Lipolytic protein G-D-S-L family</fullName>
    </submittedName>
</protein>
<name>Q30ZF8_OLEA2</name>
<reference evidence="2 3" key="1">
    <citation type="journal article" date="2011" name="J. Bacteriol.">
        <title>Complete genome sequence and updated annotation of Desulfovibrio alaskensis G20.</title>
        <authorList>
            <person name="Hauser L.J."/>
            <person name="Land M.L."/>
            <person name="Brown S.D."/>
            <person name="Larimer F."/>
            <person name="Keller K.L."/>
            <person name="Rapp-Giles B.J."/>
            <person name="Price M.N."/>
            <person name="Lin M."/>
            <person name="Bruce D.C."/>
            <person name="Detter J.C."/>
            <person name="Tapia R."/>
            <person name="Han C.S."/>
            <person name="Goodwin L.A."/>
            <person name="Cheng J.F."/>
            <person name="Pitluck S."/>
            <person name="Copeland A."/>
            <person name="Lucas S."/>
            <person name="Nolan M."/>
            <person name="Lapidus A.L."/>
            <person name="Palumbo A.V."/>
            <person name="Wall J.D."/>
        </authorList>
    </citation>
    <scope>NUCLEOTIDE SEQUENCE [LARGE SCALE GENOMIC DNA]</scope>
    <source>
        <strain evidence="3">ATCC BAA 1058 / DSM 17464 / G20</strain>
    </source>
</reference>
<dbReference type="CDD" id="cd01822">
    <property type="entry name" value="Lysophospholipase_L1_like"/>
    <property type="match status" value="1"/>
</dbReference>
<dbReference type="RefSeq" id="WP_011368038.1">
    <property type="nucleotide sequence ID" value="NC_007519.1"/>
</dbReference>